<sequence>MKLTRYEHFESLMISIAAISGWEFCDGSDAIPAELVFNSETYAPGLLRVAEQELETRGLGVSLGLSFQREQDSVLGASVAFNEGDEQSDIEAQMWRLLMAQQVVESLTPVNGAFDLSLLHHVFADQLAPEVG</sequence>
<dbReference type="Proteomes" id="UP000528595">
    <property type="component" value="Unassembled WGS sequence"/>
</dbReference>
<protein>
    <submittedName>
        <fullName evidence="1">Uncharacterized protein</fullName>
    </submittedName>
</protein>
<accession>A0AB73H2V8</accession>
<dbReference type="RefSeq" id="WP_184578719.1">
    <property type="nucleotide sequence ID" value="NZ_JACIIQ010000022.1"/>
</dbReference>
<evidence type="ECO:0000313" key="1">
    <source>
        <dbReference type="EMBL" id="MBB5672298.1"/>
    </source>
</evidence>
<comment type="caution">
    <text evidence="1">The sequence shown here is derived from an EMBL/GenBank/DDBJ whole genome shotgun (WGS) entry which is preliminary data.</text>
</comment>
<proteinExistence type="predicted"/>
<dbReference type="EMBL" id="JACIIQ010000022">
    <property type="protein sequence ID" value="MBB5672298.1"/>
    <property type="molecule type" value="Genomic_DNA"/>
</dbReference>
<gene>
    <name evidence="1" type="ORF">FHR65_003896</name>
</gene>
<name>A0AB73H2V8_9XANT</name>
<organism evidence="1">
    <name type="scientific">Xanthomonas arboricola</name>
    <dbReference type="NCBI Taxonomy" id="56448"/>
    <lineage>
        <taxon>Bacteria</taxon>
        <taxon>Pseudomonadati</taxon>
        <taxon>Pseudomonadota</taxon>
        <taxon>Gammaproteobacteria</taxon>
        <taxon>Lysobacterales</taxon>
        <taxon>Lysobacteraceae</taxon>
        <taxon>Xanthomonas</taxon>
    </lineage>
</organism>
<dbReference type="AlphaFoldDB" id="A0AB73H2V8"/>
<reference evidence="1" key="1">
    <citation type="submission" date="2020-08" db="EMBL/GenBank/DDBJ databases">
        <title>Studying the diversity of plant-associated saprophytic bacteria and their role in host health and plant-pathogen interactions.</title>
        <authorList>
            <person name="Potnis N."/>
        </authorList>
    </citation>
    <scope>NUCLEOTIDE SEQUENCE</scope>
    <source>
        <strain evidence="1">F21</strain>
    </source>
</reference>